<reference evidence="1" key="1">
    <citation type="submission" date="2017-07" db="EMBL/GenBank/DDBJ databases">
        <title>Taro Niue Genome Assembly and Annotation.</title>
        <authorList>
            <person name="Atibalentja N."/>
            <person name="Keating K."/>
            <person name="Fields C.J."/>
        </authorList>
    </citation>
    <scope>NUCLEOTIDE SEQUENCE</scope>
    <source>
        <strain evidence="1">Niue_2</strain>
        <tissue evidence="1">Leaf</tissue>
    </source>
</reference>
<keyword evidence="2" id="KW-1185">Reference proteome</keyword>
<evidence type="ECO:0000313" key="2">
    <source>
        <dbReference type="Proteomes" id="UP000652761"/>
    </source>
</evidence>
<dbReference type="EMBL" id="NMUH01002268">
    <property type="protein sequence ID" value="MQL98933.1"/>
    <property type="molecule type" value="Genomic_DNA"/>
</dbReference>
<gene>
    <name evidence="1" type="ORF">Taro_031645</name>
</gene>
<dbReference type="AlphaFoldDB" id="A0A843W3R6"/>
<proteinExistence type="predicted"/>
<comment type="caution">
    <text evidence="1">The sequence shown here is derived from an EMBL/GenBank/DDBJ whole genome shotgun (WGS) entry which is preliminary data.</text>
</comment>
<sequence>MVAPVFRELYCLGGVVLLPIVGVPTALAGKGLVIPIEPCSRGSPPYSLQEFVAEWSWWRLVHFAFPAV</sequence>
<evidence type="ECO:0000313" key="1">
    <source>
        <dbReference type="EMBL" id="MQL98933.1"/>
    </source>
</evidence>
<protein>
    <submittedName>
        <fullName evidence="1">Uncharacterized protein</fullName>
    </submittedName>
</protein>
<name>A0A843W3R6_COLES</name>
<dbReference type="Proteomes" id="UP000652761">
    <property type="component" value="Unassembled WGS sequence"/>
</dbReference>
<accession>A0A843W3R6</accession>
<organism evidence="1 2">
    <name type="scientific">Colocasia esculenta</name>
    <name type="common">Wild taro</name>
    <name type="synonym">Arum esculentum</name>
    <dbReference type="NCBI Taxonomy" id="4460"/>
    <lineage>
        <taxon>Eukaryota</taxon>
        <taxon>Viridiplantae</taxon>
        <taxon>Streptophyta</taxon>
        <taxon>Embryophyta</taxon>
        <taxon>Tracheophyta</taxon>
        <taxon>Spermatophyta</taxon>
        <taxon>Magnoliopsida</taxon>
        <taxon>Liliopsida</taxon>
        <taxon>Araceae</taxon>
        <taxon>Aroideae</taxon>
        <taxon>Colocasieae</taxon>
        <taxon>Colocasia</taxon>
    </lineage>
</organism>